<dbReference type="GO" id="GO:0005886">
    <property type="term" value="C:plasma membrane"/>
    <property type="evidence" value="ECO:0007669"/>
    <property type="project" value="UniProtKB-SubCell"/>
</dbReference>
<evidence type="ECO:0000313" key="14">
    <source>
        <dbReference type="Proteomes" id="UP000031561"/>
    </source>
</evidence>
<feature type="transmembrane region" description="Helical" evidence="11">
    <location>
        <begin position="113"/>
        <end position="132"/>
    </location>
</feature>
<dbReference type="PROSITE" id="PS50846">
    <property type="entry name" value="HMA_2"/>
    <property type="match status" value="1"/>
</dbReference>
<dbReference type="InterPro" id="IPR036412">
    <property type="entry name" value="HAD-like_sf"/>
</dbReference>
<comment type="subcellular location">
    <subcellularLocation>
        <location evidence="1">Cell membrane</location>
        <topology evidence="1">Multi-pass membrane protein</topology>
    </subcellularLocation>
</comment>
<keyword evidence="6 11" id="KW-0547">Nucleotide-binding</keyword>
<keyword evidence="5 11" id="KW-0479">Metal-binding</keyword>
<keyword evidence="10 11" id="KW-0472">Membrane</keyword>
<reference evidence="13 14" key="1">
    <citation type="journal article" date="2015" name="Genome Announc.">
        <title>Draft Genome Sequence of Filamentous Marine Cyanobacterium Lyngbya confervoides Strain BDU141951.</title>
        <authorList>
            <person name="Chandrababunaidu M.M."/>
            <person name="Sen D."/>
            <person name="Tripathy S."/>
        </authorList>
    </citation>
    <scope>NUCLEOTIDE SEQUENCE [LARGE SCALE GENOMIC DNA]</scope>
    <source>
        <strain evidence="13 14">BDU141951</strain>
    </source>
</reference>
<name>A0ABD4T2G0_9CYAN</name>
<dbReference type="Gene3D" id="2.70.150.10">
    <property type="entry name" value="Calcium-transporting ATPase, cytoplasmic transduction domain A"/>
    <property type="match status" value="1"/>
</dbReference>
<dbReference type="Pfam" id="PF00702">
    <property type="entry name" value="Hydrolase"/>
    <property type="match status" value="1"/>
</dbReference>
<keyword evidence="3" id="KW-0813">Transport</keyword>
<dbReference type="Gene3D" id="3.40.1110.10">
    <property type="entry name" value="Calcium-transporting ATPase, cytoplasmic domain N"/>
    <property type="match status" value="1"/>
</dbReference>
<feature type="transmembrane region" description="Helical" evidence="11">
    <location>
        <begin position="144"/>
        <end position="165"/>
    </location>
</feature>
<keyword evidence="8" id="KW-1278">Translocase</keyword>
<feature type="transmembrane region" description="Helical" evidence="11">
    <location>
        <begin position="204"/>
        <end position="221"/>
    </location>
</feature>
<dbReference type="FunFam" id="2.70.150.10:FF:000002">
    <property type="entry name" value="Copper-transporting ATPase 1, putative"/>
    <property type="match status" value="1"/>
</dbReference>
<dbReference type="RefSeq" id="WP_166274648.1">
    <property type="nucleotide sequence ID" value="NZ_JTHE03000044.1"/>
</dbReference>
<evidence type="ECO:0000256" key="10">
    <source>
        <dbReference type="ARBA" id="ARBA00023136"/>
    </source>
</evidence>
<feature type="domain" description="HMA" evidence="12">
    <location>
        <begin position="16"/>
        <end position="82"/>
    </location>
</feature>
<dbReference type="InterPro" id="IPR018303">
    <property type="entry name" value="ATPase_P-typ_P_site"/>
</dbReference>
<accession>A0ABD4T2G0</accession>
<dbReference type="CDD" id="cd02094">
    <property type="entry name" value="P-type_ATPase_Cu-like"/>
    <property type="match status" value="1"/>
</dbReference>
<dbReference type="InterPro" id="IPR036163">
    <property type="entry name" value="HMA_dom_sf"/>
</dbReference>
<protein>
    <submittedName>
        <fullName evidence="13">Cation-translocating P-type ATPase</fullName>
    </submittedName>
</protein>
<comment type="caution">
    <text evidence="13">The sequence shown here is derived from an EMBL/GenBank/DDBJ whole genome shotgun (WGS) entry which is preliminary data.</text>
</comment>
<proteinExistence type="inferred from homology"/>
<dbReference type="InterPro" id="IPR006121">
    <property type="entry name" value="HMA_dom"/>
</dbReference>
<evidence type="ECO:0000256" key="4">
    <source>
        <dbReference type="ARBA" id="ARBA00022692"/>
    </source>
</evidence>
<feature type="transmembrane region" description="Helical" evidence="11">
    <location>
        <begin position="747"/>
        <end position="770"/>
    </location>
</feature>
<evidence type="ECO:0000256" key="5">
    <source>
        <dbReference type="ARBA" id="ARBA00022723"/>
    </source>
</evidence>
<keyword evidence="11" id="KW-1003">Cell membrane</keyword>
<feature type="transmembrane region" description="Helical" evidence="11">
    <location>
        <begin position="364"/>
        <end position="386"/>
    </location>
</feature>
<evidence type="ECO:0000313" key="13">
    <source>
        <dbReference type="EMBL" id="MCM1982714.1"/>
    </source>
</evidence>
<dbReference type="InterPro" id="IPR059000">
    <property type="entry name" value="ATPase_P-type_domA"/>
</dbReference>
<dbReference type="InterPro" id="IPR044492">
    <property type="entry name" value="P_typ_ATPase_HD_dom"/>
</dbReference>
<evidence type="ECO:0000256" key="3">
    <source>
        <dbReference type="ARBA" id="ARBA00022448"/>
    </source>
</evidence>
<dbReference type="GO" id="GO:0046872">
    <property type="term" value="F:metal ion binding"/>
    <property type="evidence" value="ECO:0007669"/>
    <property type="project" value="UniProtKB-KW"/>
</dbReference>
<keyword evidence="14" id="KW-1185">Reference proteome</keyword>
<dbReference type="Pfam" id="PF00403">
    <property type="entry name" value="HMA"/>
    <property type="match status" value="1"/>
</dbReference>
<dbReference type="Gene3D" id="3.30.70.100">
    <property type="match status" value="1"/>
</dbReference>
<dbReference type="Proteomes" id="UP000031561">
    <property type="component" value="Unassembled WGS sequence"/>
</dbReference>
<dbReference type="NCBIfam" id="TIGR01525">
    <property type="entry name" value="ATPase-IB_hvy"/>
    <property type="match status" value="1"/>
</dbReference>
<dbReference type="InterPro" id="IPR027256">
    <property type="entry name" value="P-typ_ATPase_IB"/>
</dbReference>
<dbReference type="SUPFAM" id="SSF55008">
    <property type="entry name" value="HMA, heavy metal-associated domain"/>
    <property type="match status" value="1"/>
</dbReference>
<dbReference type="PANTHER" id="PTHR43520">
    <property type="entry name" value="ATP7, ISOFORM B"/>
    <property type="match status" value="1"/>
</dbReference>
<sequence>MTPPSSTAQGDTQQLQAVTLLVSGMKCAGCVRAVENQLKQYPGVTDATVNLVTQKATVVMDCSQSPPASLAQKLTDSGFDTQVVPETQGRSPGPESSAFSLATLIQDLTLRQLLFAVLLVLGSALGHVESWLPIPIPGITSMGFHWGLATLALLGPGRLMLWDGWQGLRRNAPNMNTLVGLGCLTSYGASVVALVWPQFGWECFFDAPVMIVGLILLGRTLEEQARIKANRSFRSLLSLQTPMAYRVTAEAGDAQVSSHPPELISVEQVQPGDRLQVLPGDLFPVDGVLRAGETVVDESMLTGESVPQLKRPGDEVTAGTLNQGDRVQIEARRTGAETTLAKIIQLVETAQTRKAPIQRLADTVAGYFTYGVMAIATATFLFWSLVGARLWPAVLPSEAETLHGTLGHLAAQPSSSALLLGVKLAIAVLVIACPCALGLATPTAILVGTSLGAEQGLLLRGGDVLERTHQLDVVAFDKTGTLTYGQPQIQQIWLTEGSAIEDETQMLAWVAALEQSSRHPFATAILTYAQSCAMAIPDLDSLEIKTGLGLEGQFQGQAIGIGSWRWLSEAGILLTDCDHQRAQALMDEGCSVIFCVQDQTCVGAIALRDRVREDVQATLDKLQDMGLQTLVLTGDRRVNTQALLQELALPETAILAELSPAQKAEKIAALQAQGQRVAMIGDGINDAPALAQADVGIALSSGTDAAIETAQIVLMRSQLKAGEIDLGDVVQAIQLGRMTFQKIKQNLFWAFSYNTLGIPIAAGLLLPVFHQALSPSAAAALMACSSVSVISNSLLLRRQFR</sequence>
<dbReference type="Gene3D" id="3.40.50.1000">
    <property type="entry name" value="HAD superfamily/HAD-like"/>
    <property type="match status" value="1"/>
</dbReference>
<dbReference type="PROSITE" id="PS01047">
    <property type="entry name" value="HMA_1"/>
    <property type="match status" value="1"/>
</dbReference>
<dbReference type="EMBL" id="JTHE03000044">
    <property type="protein sequence ID" value="MCM1982714.1"/>
    <property type="molecule type" value="Genomic_DNA"/>
</dbReference>
<evidence type="ECO:0000259" key="12">
    <source>
        <dbReference type="PROSITE" id="PS50846"/>
    </source>
</evidence>
<evidence type="ECO:0000256" key="9">
    <source>
        <dbReference type="ARBA" id="ARBA00022989"/>
    </source>
</evidence>
<dbReference type="FunFam" id="3.30.70.100:FF:000001">
    <property type="entry name" value="ATPase copper transporting beta"/>
    <property type="match status" value="1"/>
</dbReference>
<dbReference type="SFLD" id="SFLDG00002">
    <property type="entry name" value="C1.7:_P-type_atpase_like"/>
    <property type="match status" value="1"/>
</dbReference>
<dbReference type="InterPro" id="IPR023298">
    <property type="entry name" value="ATPase_P-typ_TM_dom_sf"/>
</dbReference>
<dbReference type="SFLD" id="SFLDF00027">
    <property type="entry name" value="p-type_atpase"/>
    <property type="match status" value="1"/>
</dbReference>
<dbReference type="Pfam" id="PF00122">
    <property type="entry name" value="E1-E2_ATPase"/>
    <property type="match status" value="1"/>
</dbReference>
<keyword evidence="9 11" id="KW-1133">Transmembrane helix</keyword>
<dbReference type="PRINTS" id="PR00119">
    <property type="entry name" value="CATATPASE"/>
</dbReference>
<evidence type="ECO:0000256" key="1">
    <source>
        <dbReference type="ARBA" id="ARBA00004651"/>
    </source>
</evidence>
<dbReference type="CDD" id="cd00371">
    <property type="entry name" value="HMA"/>
    <property type="match status" value="1"/>
</dbReference>
<dbReference type="PROSITE" id="PS00154">
    <property type="entry name" value="ATPASE_E1_E2"/>
    <property type="match status" value="1"/>
</dbReference>
<dbReference type="GO" id="GO:0005524">
    <property type="term" value="F:ATP binding"/>
    <property type="evidence" value="ECO:0007669"/>
    <property type="project" value="UniProtKB-UniRule"/>
</dbReference>
<feature type="transmembrane region" description="Helical" evidence="11">
    <location>
        <begin position="177"/>
        <end position="198"/>
    </location>
</feature>
<dbReference type="PROSITE" id="PS01229">
    <property type="entry name" value="COF_2"/>
    <property type="match status" value="1"/>
</dbReference>
<evidence type="ECO:0000256" key="2">
    <source>
        <dbReference type="ARBA" id="ARBA00006024"/>
    </source>
</evidence>
<dbReference type="SUPFAM" id="SSF81653">
    <property type="entry name" value="Calcium ATPase, transduction domain A"/>
    <property type="match status" value="1"/>
</dbReference>
<dbReference type="InterPro" id="IPR023299">
    <property type="entry name" value="ATPase_P-typ_cyto_dom_N"/>
</dbReference>
<dbReference type="AlphaFoldDB" id="A0ABD4T2G0"/>
<keyword evidence="7 11" id="KW-0067">ATP-binding</keyword>
<dbReference type="SFLD" id="SFLDS00003">
    <property type="entry name" value="Haloacid_Dehalogenase"/>
    <property type="match status" value="1"/>
</dbReference>
<dbReference type="InterPro" id="IPR008250">
    <property type="entry name" value="ATPase_P-typ_transduc_dom_A_sf"/>
</dbReference>
<dbReference type="SUPFAM" id="SSF56784">
    <property type="entry name" value="HAD-like"/>
    <property type="match status" value="1"/>
</dbReference>
<organism evidence="13 14">
    <name type="scientific">Lyngbya confervoides BDU141951</name>
    <dbReference type="NCBI Taxonomy" id="1574623"/>
    <lineage>
        <taxon>Bacteria</taxon>
        <taxon>Bacillati</taxon>
        <taxon>Cyanobacteriota</taxon>
        <taxon>Cyanophyceae</taxon>
        <taxon>Oscillatoriophycideae</taxon>
        <taxon>Oscillatoriales</taxon>
        <taxon>Microcoleaceae</taxon>
        <taxon>Lyngbya</taxon>
    </lineage>
</organism>
<dbReference type="NCBIfam" id="TIGR01494">
    <property type="entry name" value="ATPase_P-type"/>
    <property type="match status" value="2"/>
</dbReference>
<evidence type="ECO:0000256" key="7">
    <source>
        <dbReference type="ARBA" id="ARBA00022840"/>
    </source>
</evidence>
<dbReference type="SUPFAM" id="SSF81665">
    <property type="entry name" value="Calcium ATPase, transmembrane domain M"/>
    <property type="match status" value="1"/>
</dbReference>
<feature type="transmembrane region" description="Helical" evidence="11">
    <location>
        <begin position="776"/>
        <end position="796"/>
    </location>
</feature>
<gene>
    <name evidence="13" type="ORF">QQ91_0007745</name>
</gene>
<dbReference type="InterPro" id="IPR023214">
    <property type="entry name" value="HAD_sf"/>
</dbReference>
<evidence type="ECO:0000256" key="8">
    <source>
        <dbReference type="ARBA" id="ARBA00022967"/>
    </source>
</evidence>
<comment type="similarity">
    <text evidence="2 11">Belongs to the cation transport ATPase (P-type) (TC 3.A.3) family. Type IB subfamily.</text>
</comment>
<dbReference type="PANTHER" id="PTHR43520:SF8">
    <property type="entry name" value="P-TYPE CU(+) TRANSPORTER"/>
    <property type="match status" value="1"/>
</dbReference>
<dbReference type="InterPro" id="IPR017969">
    <property type="entry name" value="Heavy-metal-associated_CS"/>
</dbReference>
<evidence type="ECO:0000256" key="11">
    <source>
        <dbReference type="RuleBase" id="RU362081"/>
    </source>
</evidence>
<dbReference type="InterPro" id="IPR001757">
    <property type="entry name" value="P_typ_ATPase"/>
</dbReference>
<feature type="transmembrane region" description="Helical" evidence="11">
    <location>
        <begin position="424"/>
        <end position="447"/>
    </location>
</feature>
<keyword evidence="4 11" id="KW-0812">Transmembrane</keyword>
<evidence type="ECO:0000256" key="6">
    <source>
        <dbReference type="ARBA" id="ARBA00022741"/>
    </source>
</evidence>